<evidence type="ECO:0000256" key="1">
    <source>
        <dbReference type="SAM" id="SignalP"/>
    </source>
</evidence>
<dbReference type="Gene3D" id="3.40.50.1110">
    <property type="entry name" value="SGNH hydrolase"/>
    <property type="match status" value="1"/>
</dbReference>
<comment type="caution">
    <text evidence="2">The sequence shown here is derived from an EMBL/GenBank/DDBJ whole genome shotgun (WGS) entry which is preliminary data.</text>
</comment>
<evidence type="ECO:0000313" key="2">
    <source>
        <dbReference type="EMBL" id="CCA66883.1"/>
    </source>
</evidence>
<dbReference type="OMA" id="GTNDIWQ"/>
<dbReference type="PANTHER" id="PTHR30383">
    <property type="entry name" value="THIOESTERASE 1/PROTEASE 1/LYSOPHOSPHOLIPASE L1"/>
    <property type="match status" value="1"/>
</dbReference>
<sequence>MRFQLLLISWLAAISNALNIMSLGDSIVGSGCWQAILWQRLNSTGLLQSKKIEFVGTLHSKQCGFAFDGDNEGHSDQLVTKVAEQNKVSEWLVSVESPDMVLMHFGTYDLLAQVSPKRILEAYTTIVEQLRKSNIYVKIFVAQILPIHSDACWNCNIKVKRLNDQIPSWASRLSKGDSPIYVVDQYDGYPNRNTIGGILPDELGDELFARKWYHAIVPHL</sequence>
<dbReference type="AlphaFoldDB" id="G4T6L7"/>
<dbReference type="SUPFAM" id="SSF52266">
    <property type="entry name" value="SGNH hydrolase"/>
    <property type="match status" value="1"/>
</dbReference>
<feature type="chain" id="PRO_5003468520" evidence="1">
    <location>
        <begin position="18"/>
        <end position="220"/>
    </location>
</feature>
<feature type="signal peptide" evidence="1">
    <location>
        <begin position="1"/>
        <end position="17"/>
    </location>
</feature>
<dbReference type="PANTHER" id="PTHR30383:SF2">
    <property type="entry name" value="CELLULOSE-BINDING PROTEIN"/>
    <property type="match status" value="1"/>
</dbReference>
<reference evidence="2 3" key="1">
    <citation type="journal article" date="2011" name="PLoS Pathog.">
        <title>Endophytic Life Strategies Decoded by Genome and Transcriptome Analyses of the Mutualistic Root Symbiont Piriformospora indica.</title>
        <authorList>
            <person name="Zuccaro A."/>
            <person name="Lahrmann U."/>
            <person name="Guldener U."/>
            <person name="Langen G."/>
            <person name="Pfiffi S."/>
            <person name="Biedenkopf D."/>
            <person name="Wong P."/>
            <person name="Samans B."/>
            <person name="Grimm C."/>
            <person name="Basiewicz M."/>
            <person name="Murat C."/>
            <person name="Martin F."/>
            <person name="Kogel K.H."/>
        </authorList>
    </citation>
    <scope>NUCLEOTIDE SEQUENCE [LARGE SCALE GENOMIC DNA]</scope>
    <source>
        <strain evidence="2 3">DSM 11827</strain>
    </source>
</reference>
<gene>
    <name evidence="2" type="ORF">PIIN_00723</name>
</gene>
<keyword evidence="3" id="KW-1185">Reference proteome</keyword>
<proteinExistence type="predicted"/>
<dbReference type="EMBL" id="CAFZ01000007">
    <property type="protein sequence ID" value="CCA66883.1"/>
    <property type="molecule type" value="Genomic_DNA"/>
</dbReference>
<organism evidence="2 3">
    <name type="scientific">Serendipita indica (strain DSM 11827)</name>
    <name type="common">Root endophyte fungus</name>
    <name type="synonym">Piriformospora indica</name>
    <dbReference type="NCBI Taxonomy" id="1109443"/>
    <lineage>
        <taxon>Eukaryota</taxon>
        <taxon>Fungi</taxon>
        <taxon>Dikarya</taxon>
        <taxon>Basidiomycota</taxon>
        <taxon>Agaricomycotina</taxon>
        <taxon>Agaricomycetes</taxon>
        <taxon>Sebacinales</taxon>
        <taxon>Serendipitaceae</taxon>
        <taxon>Serendipita</taxon>
    </lineage>
</organism>
<accession>G4T6L7</accession>
<keyword evidence="1" id="KW-0732">Signal</keyword>
<dbReference type="eggNOG" id="ENOG502RV6I">
    <property type="taxonomic scope" value="Eukaryota"/>
</dbReference>
<dbReference type="InParanoid" id="G4T6L7"/>
<dbReference type="OrthoDB" id="2119228at2759"/>
<dbReference type="InterPro" id="IPR051532">
    <property type="entry name" value="Ester_Hydrolysis_Enzymes"/>
</dbReference>
<dbReference type="InterPro" id="IPR036514">
    <property type="entry name" value="SGNH_hydro_sf"/>
</dbReference>
<evidence type="ECO:0000313" key="3">
    <source>
        <dbReference type="Proteomes" id="UP000007148"/>
    </source>
</evidence>
<name>G4T6L7_SERID</name>
<dbReference type="Proteomes" id="UP000007148">
    <property type="component" value="Unassembled WGS sequence"/>
</dbReference>
<dbReference type="GO" id="GO:0004622">
    <property type="term" value="F:phosphatidylcholine lysophospholipase activity"/>
    <property type="evidence" value="ECO:0007669"/>
    <property type="project" value="TreeGrafter"/>
</dbReference>
<dbReference type="HOGENOM" id="CLU_044083_4_1_1"/>
<protein>
    <submittedName>
        <fullName evidence="2">Related to acetylxylan esterase</fullName>
    </submittedName>
</protein>